<keyword evidence="4" id="KW-0808">Transferase</keyword>
<evidence type="ECO:0000256" key="4">
    <source>
        <dbReference type="ARBA" id="ARBA00022679"/>
    </source>
</evidence>
<comment type="caution">
    <text evidence="6">The sequence shown here is derived from an EMBL/GenBank/DDBJ whole genome shotgun (WGS) entry which is preliminary data.</text>
</comment>
<dbReference type="GO" id="GO:0009246">
    <property type="term" value="P:enterobacterial common antigen biosynthetic process"/>
    <property type="evidence" value="ECO:0007669"/>
    <property type="project" value="InterPro"/>
</dbReference>
<organism evidence="6 7">
    <name type="scientific">Cyclobacterium qasimii</name>
    <dbReference type="NCBI Taxonomy" id="1350429"/>
    <lineage>
        <taxon>Bacteria</taxon>
        <taxon>Pseudomonadati</taxon>
        <taxon>Bacteroidota</taxon>
        <taxon>Cytophagia</taxon>
        <taxon>Cytophagales</taxon>
        <taxon>Cyclobacteriaceae</taxon>
        <taxon>Cyclobacterium</taxon>
    </lineage>
</organism>
<proteinExistence type="predicted"/>
<dbReference type="InterPro" id="IPR009993">
    <property type="entry name" value="WecF"/>
</dbReference>
<evidence type="ECO:0000256" key="5">
    <source>
        <dbReference type="ARBA" id="ARBA00023136"/>
    </source>
</evidence>
<name>A0A512C5P3_9BACT</name>
<evidence type="ECO:0000256" key="3">
    <source>
        <dbReference type="ARBA" id="ARBA00022676"/>
    </source>
</evidence>
<dbReference type="EMBL" id="BJYV01000001">
    <property type="protein sequence ID" value="GEO19534.1"/>
    <property type="molecule type" value="Genomic_DNA"/>
</dbReference>
<dbReference type="Pfam" id="PF07429">
    <property type="entry name" value="Glyco_transf_56"/>
    <property type="match status" value="1"/>
</dbReference>
<sequence>MIYHVLNNEKFTDWVINSFKRLGKGNDKFLLVSNNSSSQYFDDPSVEFISKKYFLNDFIPKNEDIVIFYFLHLNNITFLLKRKNCKFRKIWIGYGADYYYYLLNERSFHSLYLKITQELFYSFNGHYFLKRIALTFYQKIFFLIKVMPALKTLNYFAPIIPNEFSIIKDKYPSLKFDYLDFTFGDVSFLIQNSNFQNGENILLGNSATFSCNHLDILESINHLKFSNKIVIPLSYGNGKYRDFLIDYIPKNYNNLNFEILGKFLPLNEYNQILNQCGFAIMPHLRQQGMGNIYSLLYSGTKLFLFKKNPVYNFLKDMGVYFHSIEELMSNTRLLESPLTQDEMEKNRIIINIHYSKEKSFDRIQKIINL</sequence>
<dbReference type="RefSeq" id="WP_146946849.1">
    <property type="nucleotide sequence ID" value="NZ_BJYV01000001.1"/>
</dbReference>
<keyword evidence="1" id="KW-1003">Cell membrane</keyword>
<keyword evidence="2" id="KW-0997">Cell inner membrane</keyword>
<reference evidence="6 7" key="1">
    <citation type="submission" date="2019-07" db="EMBL/GenBank/DDBJ databases">
        <title>Whole genome shotgun sequence of Cyclobacterium qasimii NBRC 106168.</title>
        <authorList>
            <person name="Hosoyama A."/>
            <person name="Uohara A."/>
            <person name="Ohji S."/>
            <person name="Ichikawa N."/>
        </authorList>
    </citation>
    <scope>NUCLEOTIDE SEQUENCE [LARGE SCALE GENOMIC DNA]</scope>
    <source>
        <strain evidence="6 7">NBRC 106168</strain>
    </source>
</reference>
<keyword evidence="7" id="KW-1185">Reference proteome</keyword>
<evidence type="ECO:0000313" key="6">
    <source>
        <dbReference type="EMBL" id="GEO19534.1"/>
    </source>
</evidence>
<gene>
    <name evidence="6" type="ORF">CQA01_00680</name>
</gene>
<keyword evidence="5" id="KW-0472">Membrane</keyword>
<dbReference type="GO" id="GO:0008417">
    <property type="term" value="F:fucosyltransferase activity"/>
    <property type="evidence" value="ECO:0007669"/>
    <property type="project" value="InterPro"/>
</dbReference>
<protein>
    <recommendedName>
        <fullName evidence="8">4-alpha-L-fucosyltransferase</fullName>
    </recommendedName>
</protein>
<accession>A0A512C5P3</accession>
<evidence type="ECO:0000256" key="2">
    <source>
        <dbReference type="ARBA" id="ARBA00022519"/>
    </source>
</evidence>
<keyword evidence="3" id="KW-0328">Glycosyltransferase</keyword>
<dbReference type="AlphaFoldDB" id="A0A512C5P3"/>
<evidence type="ECO:0008006" key="8">
    <source>
        <dbReference type="Google" id="ProtNLM"/>
    </source>
</evidence>
<evidence type="ECO:0000313" key="7">
    <source>
        <dbReference type="Proteomes" id="UP000321301"/>
    </source>
</evidence>
<evidence type="ECO:0000256" key="1">
    <source>
        <dbReference type="ARBA" id="ARBA00022475"/>
    </source>
</evidence>
<dbReference type="Proteomes" id="UP000321301">
    <property type="component" value="Unassembled WGS sequence"/>
</dbReference>